<reference evidence="2" key="1">
    <citation type="journal article" date="2022" name="Mol. Ecol. Resour.">
        <title>The genomes of chicory, endive, great burdock and yacon provide insights into Asteraceae palaeo-polyploidization history and plant inulin production.</title>
        <authorList>
            <person name="Fan W."/>
            <person name="Wang S."/>
            <person name="Wang H."/>
            <person name="Wang A."/>
            <person name="Jiang F."/>
            <person name="Liu H."/>
            <person name="Zhao H."/>
            <person name="Xu D."/>
            <person name="Zhang Y."/>
        </authorList>
    </citation>
    <scope>NUCLEOTIDE SEQUENCE [LARGE SCALE GENOMIC DNA]</scope>
    <source>
        <strain evidence="2">cv. Punajuju</strain>
    </source>
</reference>
<protein>
    <submittedName>
        <fullName evidence="1">Uncharacterized protein</fullName>
    </submittedName>
</protein>
<comment type="caution">
    <text evidence="1">The sequence shown here is derived from an EMBL/GenBank/DDBJ whole genome shotgun (WGS) entry which is preliminary data.</text>
</comment>
<organism evidence="1 2">
    <name type="scientific">Cichorium intybus</name>
    <name type="common">Chicory</name>
    <dbReference type="NCBI Taxonomy" id="13427"/>
    <lineage>
        <taxon>Eukaryota</taxon>
        <taxon>Viridiplantae</taxon>
        <taxon>Streptophyta</taxon>
        <taxon>Embryophyta</taxon>
        <taxon>Tracheophyta</taxon>
        <taxon>Spermatophyta</taxon>
        <taxon>Magnoliopsida</taxon>
        <taxon>eudicotyledons</taxon>
        <taxon>Gunneridae</taxon>
        <taxon>Pentapetalae</taxon>
        <taxon>asterids</taxon>
        <taxon>campanulids</taxon>
        <taxon>Asterales</taxon>
        <taxon>Asteraceae</taxon>
        <taxon>Cichorioideae</taxon>
        <taxon>Cichorieae</taxon>
        <taxon>Cichoriinae</taxon>
        <taxon>Cichorium</taxon>
    </lineage>
</organism>
<evidence type="ECO:0000313" key="2">
    <source>
        <dbReference type="Proteomes" id="UP001055811"/>
    </source>
</evidence>
<name>A0ACB9CXV6_CICIN</name>
<dbReference type="Proteomes" id="UP001055811">
    <property type="component" value="Linkage Group LG05"/>
</dbReference>
<dbReference type="EMBL" id="CM042013">
    <property type="protein sequence ID" value="KAI3739125.1"/>
    <property type="molecule type" value="Genomic_DNA"/>
</dbReference>
<gene>
    <name evidence="1" type="ORF">L2E82_29519</name>
</gene>
<reference evidence="1 2" key="2">
    <citation type="journal article" date="2022" name="Mol. Ecol. Resour.">
        <title>The genomes of chicory, endive, great burdock and yacon provide insights into Asteraceae paleo-polyploidization history and plant inulin production.</title>
        <authorList>
            <person name="Fan W."/>
            <person name="Wang S."/>
            <person name="Wang H."/>
            <person name="Wang A."/>
            <person name="Jiang F."/>
            <person name="Liu H."/>
            <person name="Zhao H."/>
            <person name="Xu D."/>
            <person name="Zhang Y."/>
        </authorList>
    </citation>
    <scope>NUCLEOTIDE SEQUENCE [LARGE SCALE GENOMIC DNA]</scope>
    <source>
        <strain evidence="2">cv. Punajuju</strain>
        <tissue evidence="1">Leaves</tissue>
    </source>
</reference>
<sequence>MRTRRVEQSSPLLFDSEIERTPRRNRVRRRLVNMSLNDVSVEDITNEPTDESAVPPISQLIPNPSGNPASTMSTWGVSSRDGTSCPRQPVQVPQRQQQLLPVHKPQPPILQLQPQLQPQTQPQQQQQYQYQAGDQEYDDAYDDEDEGWMPNNPINQNQ</sequence>
<evidence type="ECO:0000313" key="1">
    <source>
        <dbReference type="EMBL" id="KAI3739125.1"/>
    </source>
</evidence>
<keyword evidence="2" id="KW-1185">Reference proteome</keyword>
<proteinExistence type="predicted"/>
<accession>A0ACB9CXV6</accession>